<dbReference type="EMBL" id="KN824617">
    <property type="protein sequence ID" value="KIM19577.1"/>
    <property type="molecule type" value="Genomic_DNA"/>
</dbReference>
<evidence type="ECO:0000256" key="6">
    <source>
        <dbReference type="SAM" id="Phobius"/>
    </source>
</evidence>
<feature type="transmembrane region" description="Helical" evidence="6">
    <location>
        <begin position="50"/>
        <end position="69"/>
    </location>
</feature>
<dbReference type="OrthoDB" id="8120565at2759"/>
<evidence type="ECO:0000256" key="4">
    <source>
        <dbReference type="ARBA" id="ARBA00022989"/>
    </source>
</evidence>
<comment type="similarity">
    <text evidence="2">Belongs to the major facilitator superfamily. Sugar transporter (TC 2.A.1.1) family.</text>
</comment>
<comment type="subcellular location">
    <subcellularLocation>
        <location evidence="1">Membrane</location>
        <topology evidence="1">Multi-pass membrane protein</topology>
    </subcellularLocation>
</comment>
<evidence type="ECO:0000256" key="2">
    <source>
        <dbReference type="ARBA" id="ARBA00010992"/>
    </source>
</evidence>
<gene>
    <name evidence="8" type="ORF">M408DRAFT_203099</name>
</gene>
<feature type="transmembrane region" description="Helical" evidence="6">
    <location>
        <begin position="12"/>
        <end position="30"/>
    </location>
</feature>
<dbReference type="Proteomes" id="UP000054097">
    <property type="component" value="Unassembled WGS sequence"/>
</dbReference>
<keyword evidence="5 6" id="KW-0472">Membrane</keyword>
<evidence type="ECO:0000313" key="8">
    <source>
        <dbReference type="EMBL" id="KIM19577.1"/>
    </source>
</evidence>
<evidence type="ECO:0000256" key="1">
    <source>
        <dbReference type="ARBA" id="ARBA00004141"/>
    </source>
</evidence>
<organism evidence="8 9">
    <name type="scientific">Serendipita vermifera MAFF 305830</name>
    <dbReference type="NCBI Taxonomy" id="933852"/>
    <lineage>
        <taxon>Eukaryota</taxon>
        <taxon>Fungi</taxon>
        <taxon>Dikarya</taxon>
        <taxon>Basidiomycota</taxon>
        <taxon>Agaricomycotina</taxon>
        <taxon>Agaricomycetes</taxon>
        <taxon>Sebacinales</taxon>
        <taxon>Serendipitaceae</taxon>
        <taxon>Serendipita</taxon>
    </lineage>
</organism>
<dbReference type="PROSITE" id="PS50850">
    <property type="entry name" value="MFS"/>
    <property type="match status" value="1"/>
</dbReference>
<dbReference type="InterPro" id="IPR005828">
    <property type="entry name" value="MFS_sugar_transport-like"/>
</dbReference>
<accession>A0A0C2WPK1</accession>
<dbReference type="GO" id="GO:0016020">
    <property type="term" value="C:membrane"/>
    <property type="evidence" value="ECO:0007669"/>
    <property type="project" value="UniProtKB-SubCell"/>
</dbReference>
<reference evidence="8 9" key="1">
    <citation type="submission" date="2014-04" db="EMBL/GenBank/DDBJ databases">
        <authorList>
            <consortium name="DOE Joint Genome Institute"/>
            <person name="Kuo A."/>
            <person name="Zuccaro A."/>
            <person name="Kohler A."/>
            <person name="Nagy L.G."/>
            <person name="Floudas D."/>
            <person name="Copeland A."/>
            <person name="Barry K.W."/>
            <person name="Cichocki N."/>
            <person name="Veneault-Fourrey C."/>
            <person name="LaButti K."/>
            <person name="Lindquist E.A."/>
            <person name="Lipzen A."/>
            <person name="Lundell T."/>
            <person name="Morin E."/>
            <person name="Murat C."/>
            <person name="Sun H."/>
            <person name="Tunlid A."/>
            <person name="Henrissat B."/>
            <person name="Grigoriev I.V."/>
            <person name="Hibbett D.S."/>
            <person name="Martin F."/>
            <person name="Nordberg H.P."/>
            <person name="Cantor M.N."/>
            <person name="Hua S.X."/>
        </authorList>
    </citation>
    <scope>NUCLEOTIDE SEQUENCE [LARGE SCALE GENOMIC DNA]</scope>
    <source>
        <strain evidence="8 9">MAFF 305830</strain>
    </source>
</reference>
<evidence type="ECO:0000313" key="9">
    <source>
        <dbReference type="Proteomes" id="UP000054097"/>
    </source>
</evidence>
<dbReference type="PANTHER" id="PTHR48022">
    <property type="entry name" value="PLASTIDIC GLUCOSE TRANSPORTER 4"/>
    <property type="match status" value="1"/>
</dbReference>
<dbReference type="STRING" id="933852.A0A0C2WPK1"/>
<dbReference type="PANTHER" id="PTHR48022:SF2">
    <property type="entry name" value="PLASTIDIC GLUCOSE TRANSPORTER 4"/>
    <property type="match status" value="1"/>
</dbReference>
<name>A0A0C2WPK1_SERVB</name>
<protein>
    <recommendedName>
        <fullName evidence="7">Major facilitator superfamily (MFS) profile domain-containing protein</fullName>
    </recommendedName>
</protein>
<dbReference type="Pfam" id="PF00083">
    <property type="entry name" value="Sugar_tr"/>
    <property type="match status" value="1"/>
</dbReference>
<keyword evidence="9" id="KW-1185">Reference proteome</keyword>
<evidence type="ECO:0000259" key="7">
    <source>
        <dbReference type="PROSITE" id="PS50850"/>
    </source>
</evidence>
<dbReference type="Gene3D" id="1.20.1250.20">
    <property type="entry name" value="MFS general substrate transporter like domains"/>
    <property type="match status" value="1"/>
</dbReference>
<dbReference type="AlphaFoldDB" id="A0A0C2WPK1"/>
<reference evidence="9" key="2">
    <citation type="submission" date="2015-01" db="EMBL/GenBank/DDBJ databases">
        <title>Evolutionary Origins and Diversification of the Mycorrhizal Mutualists.</title>
        <authorList>
            <consortium name="DOE Joint Genome Institute"/>
            <consortium name="Mycorrhizal Genomics Consortium"/>
            <person name="Kohler A."/>
            <person name="Kuo A."/>
            <person name="Nagy L.G."/>
            <person name="Floudas D."/>
            <person name="Copeland A."/>
            <person name="Barry K.W."/>
            <person name="Cichocki N."/>
            <person name="Veneault-Fourrey C."/>
            <person name="LaButti K."/>
            <person name="Lindquist E.A."/>
            <person name="Lipzen A."/>
            <person name="Lundell T."/>
            <person name="Morin E."/>
            <person name="Murat C."/>
            <person name="Riley R."/>
            <person name="Ohm R."/>
            <person name="Sun H."/>
            <person name="Tunlid A."/>
            <person name="Henrissat B."/>
            <person name="Grigoriev I.V."/>
            <person name="Hibbett D.S."/>
            <person name="Martin F."/>
        </authorList>
    </citation>
    <scope>NUCLEOTIDE SEQUENCE [LARGE SCALE GENOMIC DNA]</scope>
    <source>
        <strain evidence="9">MAFF 305830</strain>
    </source>
</reference>
<dbReference type="InterPro" id="IPR050360">
    <property type="entry name" value="MFS_Sugar_Transporters"/>
</dbReference>
<feature type="transmembrane region" description="Helical" evidence="6">
    <location>
        <begin position="81"/>
        <end position="100"/>
    </location>
</feature>
<dbReference type="InterPro" id="IPR036259">
    <property type="entry name" value="MFS_trans_sf"/>
</dbReference>
<dbReference type="SUPFAM" id="SSF103473">
    <property type="entry name" value="MFS general substrate transporter"/>
    <property type="match status" value="1"/>
</dbReference>
<dbReference type="GO" id="GO:0005351">
    <property type="term" value="F:carbohydrate:proton symporter activity"/>
    <property type="evidence" value="ECO:0007669"/>
    <property type="project" value="TreeGrafter"/>
</dbReference>
<dbReference type="InterPro" id="IPR020846">
    <property type="entry name" value="MFS_dom"/>
</dbReference>
<feature type="domain" description="Major facilitator superfamily (MFS) profile" evidence="7">
    <location>
        <begin position="11"/>
        <end position="164"/>
    </location>
</feature>
<evidence type="ECO:0000256" key="3">
    <source>
        <dbReference type="ARBA" id="ARBA00022692"/>
    </source>
</evidence>
<evidence type="ECO:0000256" key="5">
    <source>
        <dbReference type="ARBA" id="ARBA00023136"/>
    </source>
</evidence>
<keyword evidence="4 6" id="KW-1133">Transmembrane helix</keyword>
<proteinExistence type="inferred from homology"/>
<keyword evidence="3 6" id="KW-0812">Transmembrane</keyword>
<sequence>MPRVGWTINRLAVFVSLGGLFWGMDTGLIGPVTVMPQFLEAFPEAKDPTIQGTLIATILMAAALASLSSGSVSNRISRKRTILIGAAVAAVGCFIEAASVKFWMLIIGRFIAGLGEGWFLNPISVYLIEISPPAGGSSQKAEKKKLGKSSQCLILKARITNGKR</sequence>
<dbReference type="HOGENOM" id="CLU_1620082_0_0_1"/>